<dbReference type="Proteomes" id="UP001234178">
    <property type="component" value="Unassembled WGS sequence"/>
</dbReference>
<dbReference type="EMBL" id="JAOYFB010000037">
    <property type="protein sequence ID" value="KAK4022982.1"/>
    <property type="molecule type" value="Genomic_DNA"/>
</dbReference>
<gene>
    <name evidence="1" type="ORF">OUZ56_008423</name>
</gene>
<protein>
    <submittedName>
        <fullName evidence="1">Uncharacterized protein</fullName>
    </submittedName>
</protein>
<accession>A0ABR0ACZ0</accession>
<evidence type="ECO:0000313" key="1">
    <source>
        <dbReference type="EMBL" id="KAK4022982.1"/>
    </source>
</evidence>
<name>A0ABR0ACZ0_9CRUS</name>
<reference evidence="1 2" key="1">
    <citation type="journal article" date="2023" name="Nucleic Acids Res.">
        <title>The hologenome of Daphnia magna reveals possible DNA methylation and microbiome-mediated evolution of the host genome.</title>
        <authorList>
            <person name="Chaturvedi A."/>
            <person name="Li X."/>
            <person name="Dhandapani V."/>
            <person name="Marshall H."/>
            <person name="Kissane S."/>
            <person name="Cuenca-Cambronero M."/>
            <person name="Asole G."/>
            <person name="Calvet F."/>
            <person name="Ruiz-Romero M."/>
            <person name="Marangio P."/>
            <person name="Guigo R."/>
            <person name="Rago D."/>
            <person name="Mirbahai L."/>
            <person name="Eastwood N."/>
            <person name="Colbourne J.K."/>
            <person name="Zhou J."/>
            <person name="Mallon E."/>
            <person name="Orsini L."/>
        </authorList>
    </citation>
    <scope>NUCLEOTIDE SEQUENCE [LARGE SCALE GENOMIC DNA]</scope>
    <source>
        <strain evidence="1">LRV0_1</strain>
    </source>
</reference>
<evidence type="ECO:0000313" key="2">
    <source>
        <dbReference type="Proteomes" id="UP001234178"/>
    </source>
</evidence>
<sequence length="61" mass="6872">MIDDGNQVSRWGRKTHHHLPIVSPVDSTVLFLSPEEVTQCTTTSTDGNYSRIFSSSNNLYM</sequence>
<organism evidence="1 2">
    <name type="scientific">Daphnia magna</name>
    <dbReference type="NCBI Taxonomy" id="35525"/>
    <lineage>
        <taxon>Eukaryota</taxon>
        <taxon>Metazoa</taxon>
        <taxon>Ecdysozoa</taxon>
        <taxon>Arthropoda</taxon>
        <taxon>Crustacea</taxon>
        <taxon>Branchiopoda</taxon>
        <taxon>Diplostraca</taxon>
        <taxon>Cladocera</taxon>
        <taxon>Anomopoda</taxon>
        <taxon>Daphniidae</taxon>
        <taxon>Daphnia</taxon>
    </lineage>
</organism>
<keyword evidence="2" id="KW-1185">Reference proteome</keyword>
<comment type="caution">
    <text evidence="1">The sequence shown here is derived from an EMBL/GenBank/DDBJ whole genome shotgun (WGS) entry which is preliminary data.</text>
</comment>
<proteinExistence type="predicted"/>